<keyword evidence="4" id="KW-1185">Reference proteome</keyword>
<feature type="region of interest" description="Disordered" evidence="1">
    <location>
        <begin position="153"/>
        <end position="210"/>
    </location>
</feature>
<keyword evidence="2" id="KW-0732">Signal</keyword>
<accession>A0A918PF32</accession>
<feature type="signal peptide" evidence="2">
    <location>
        <begin position="1"/>
        <end position="18"/>
    </location>
</feature>
<organism evidence="3 4">
    <name type="scientific">Novosphingobium colocasiae</name>
    <dbReference type="NCBI Taxonomy" id="1256513"/>
    <lineage>
        <taxon>Bacteria</taxon>
        <taxon>Pseudomonadati</taxon>
        <taxon>Pseudomonadota</taxon>
        <taxon>Alphaproteobacteria</taxon>
        <taxon>Sphingomonadales</taxon>
        <taxon>Sphingomonadaceae</taxon>
        <taxon>Novosphingobium</taxon>
    </lineage>
</organism>
<dbReference type="EMBL" id="BMZA01000006">
    <property type="protein sequence ID" value="GGZ05362.1"/>
    <property type="molecule type" value="Genomic_DNA"/>
</dbReference>
<dbReference type="RefSeq" id="WP_229813993.1">
    <property type="nucleotide sequence ID" value="NZ_BMZA01000006.1"/>
</dbReference>
<protein>
    <submittedName>
        <fullName evidence="3">Uncharacterized protein</fullName>
    </submittedName>
</protein>
<comment type="caution">
    <text evidence="3">The sequence shown here is derived from an EMBL/GenBank/DDBJ whole genome shotgun (WGS) entry which is preliminary data.</text>
</comment>
<dbReference type="Gene3D" id="3.10.450.50">
    <property type="match status" value="1"/>
</dbReference>
<proteinExistence type="predicted"/>
<dbReference type="SUPFAM" id="SSF54427">
    <property type="entry name" value="NTF2-like"/>
    <property type="match status" value="1"/>
</dbReference>
<dbReference type="InterPro" id="IPR032710">
    <property type="entry name" value="NTF2-like_dom_sf"/>
</dbReference>
<gene>
    <name evidence="3" type="ORF">GCM10011614_20420</name>
</gene>
<dbReference type="Proteomes" id="UP000648075">
    <property type="component" value="Unassembled WGS sequence"/>
</dbReference>
<evidence type="ECO:0000313" key="3">
    <source>
        <dbReference type="EMBL" id="GGZ05362.1"/>
    </source>
</evidence>
<reference evidence="3" key="2">
    <citation type="submission" date="2020-09" db="EMBL/GenBank/DDBJ databases">
        <authorList>
            <person name="Sun Q."/>
            <person name="Kim S."/>
        </authorList>
    </citation>
    <scope>NUCLEOTIDE SEQUENCE</scope>
    <source>
        <strain evidence="3">KCTC 32255</strain>
    </source>
</reference>
<evidence type="ECO:0000313" key="4">
    <source>
        <dbReference type="Proteomes" id="UP000648075"/>
    </source>
</evidence>
<dbReference type="AlphaFoldDB" id="A0A918PF32"/>
<feature type="chain" id="PRO_5037134204" evidence="2">
    <location>
        <begin position="19"/>
        <end position="245"/>
    </location>
</feature>
<evidence type="ECO:0000256" key="2">
    <source>
        <dbReference type="SAM" id="SignalP"/>
    </source>
</evidence>
<reference evidence="3" key="1">
    <citation type="journal article" date="2014" name="Int. J. Syst. Evol. Microbiol.">
        <title>Complete genome sequence of Corynebacterium casei LMG S-19264T (=DSM 44701T), isolated from a smear-ripened cheese.</title>
        <authorList>
            <consortium name="US DOE Joint Genome Institute (JGI-PGF)"/>
            <person name="Walter F."/>
            <person name="Albersmeier A."/>
            <person name="Kalinowski J."/>
            <person name="Ruckert C."/>
        </authorList>
    </citation>
    <scope>NUCLEOTIDE SEQUENCE</scope>
    <source>
        <strain evidence="3">KCTC 32255</strain>
    </source>
</reference>
<sequence>MKRAGPLALALACAAAFAASPAAARDRPPGRAGAGTANPSALVAAEIAFARAAREKGQWTAFREFAADGAVMFTPQPVLARAWLKDRANPATALQWQPDTVWMSCDGTLGVTRGTWQRPDGTTGWFTTVWQRQSKGRGKGGYLWLLDQGDSAAAPSAPDDMLHASVGECPARGSRTGPPPGDETAEDDAPPQPPGKTGGGTSRDGTLGWQWSVADNGARLFTVTLRKGGAMVEVLRTQVAAAPAG</sequence>
<evidence type="ECO:0000256" key="1">
    <source>
        <dbReference type="SAM" id="MobiDB-lite"/>
    </source>
</evidence>
<name>A0A918PF32_9SPHN</name>